<name>A0A6I2UDE2_9FIRM</name>
<reference evidence="2 3" key="1">
    <citation type="submission" date="2019-08" db="EMBL/GenBank/DDBJ databases">
        <title>In-depth cultivation of the pig gut microbiome towards novel bacterial diversity and tailored functional studies.</title>
        <authorList>
            <person name="Wylensek D."/>
            <person name="Hitch T.C.A."/>
            <person name="Clavel T."/>
        </authorList>
    </citation>
    <scope>NUCLEOTIDE SEQUENCE [LARGE SCALE GENOMIC DNA]</scope>
    <source>
        <strain evidence="2 3">WCA-693-APC-5D-A</strain>
    </source>
</reference>
<keyword evidence="3" id="KW-1185">Reference proteome</keyword>
<comment type="caution">
    <text evidence="2">The sequence shown here is derived from an EMBL/GenBank/DDBJ whole genome shotgun (WGS) entry which is preliminary data.</text>
</comment>
<dbReference type="AlphaFoldDB" id="A0A6I2UDE2"/>
<dbReference type="EMBL" id="VUNR01000026">
    <property type="protein sequence ID" value="MSU09568.1"/>
    <property type="molecule type" value="Genomic_DNA"/>
</dbReference>
<evidence type="ECO:0000313" key="3">
    <source>
        <dbReference type="Proteomes" id="UP000433181"/>
    </source>
</evidence>
<proteinExistence type="predicted"/>
<sequence>MSKVYKINRVNGVNLDMNSPWLQRRNRDDQSQGEGSFREMLQSSMARRGRKEEAPQVSEAAVWEGSSATQSLFYENGVDLSFFYKLRAGLG</sequence>
<dbReference type="RefSeq" id="WP_154407737.1">
    <property type="nucleotide sequence ID" value="NZ_JAQXJM010000165.1"/>
</dbReference>
<accession>A0A6I2UDE2</accession>
<evidence type="ECO:0000256" key="1">
    <source>
        <dbReference type="SAM" id="MobiDB-lite"/>
    </source>
</evidence>
<dbReference type="GeneID" id="96779516"/>
<evidence type="ECO:0000313" key="2">
    <source>
        <dbReference type="EMBL" id="MSU09568.1"/>
    </source>
</evidence>
<protein>
    <submittedName>
        <fullName evidence="2">Uncharacterized protein</fullName>
    </submittedName>
</protein>
<dbReference type="Proteomes" id="UP000433181">
    <property type="component" value="Unassembled WGS sequence"/>
</dbReference>
<feature type="region of interest" description="Disordered" evidence="1">
    <location>
        <begin position="18"/>
        <end position="56"/>
    </location>
</feature>
<organism evidence="2 3">
    <name type="scientific">Anaerovibrio slackiae</name>
    <dbReference type="NCBI Taxonomy" id="2652309"/>
    <lineage>
        <taxon>Bacteria</taxon>
        <taxon>Bacillati</taxon>
        <taxon>Bacillota</taxon>
        <taxon>Negativicutes</taxon>
        <taxon>Selenomonadales</taxon>
        <taxon>Selenomonadaceae</taxon>
        <taxon>Anaerovibrio</taxon>
    </lineage>
</organism>
<gene>
    <name evidence="2" type="ORF">FYJ84_11310</name>
</gene>